<protein>
    <submittedName>
        <fullName evidence="3">VWA domain-containing protein</fullName>
    </submittedName>
</protein>
<proteinExistence type="predicted"/>
<keyword evidence="4" id="KW-1185">Reference proteome</keyword>
<dbReference type="PANTHER" id="PTHR37947">
    <property type="entry name" value="BLL2462 PROTEIN"/>
    <property type="match status" value="1"/>
</dbReference>
<dbReference type="Gene3D" id="3.40.50.880">
    <property type="match status" value="1"/>
</dbReference>
<evidence type="ECO:0000313" key="3">
    <source>
        <dbReference type="EMBL" id="MCQ8277020.1"/>
    </source>
</evidence>
<evidence type="ECO:0000256" key="1">
    <source>
        <dbReference type="SAM" id="MobiDB-lite"/>
    </source>
</evidence>
<dbReference type="InterPro" id="IPR029062">
    <property type="entry name" value="Class_I_gatase-like"/>
</dbReference>
<keyword evidence="2" id="KW-0472">Membrane</keyword>
<evidence type="ECO:0000313" key="4">
    <source>
        <dbReference type="Proteomes" id="UP001524587"/>
    </source>
</evidence>
<accession>A0ABT1W3M7</accession>
<evidence type="ECO:0000256" key="2">
    <source>
        <dbReference type="SAM" id="Phobius"/>
    </source>
</evidence>
<feature type="transmembrane region" description="Helical" evidence="2">
    <location>
        <begin position="20"/>
        <end position="38"/>
    </location>
</feature>
<dbReference type="PANTHER" id="PTHR37947:SF1">
    <property type="entry name" value="BLL2462 PROTEIN"/>
    <property type="match status" value="1"/>
</dbReference>
<dbReference type="InterPro" id="IPR036465">
    <property type="entry name" value="vWFA_dom_sf"/>
</dbReference>
<dbReference type="EMBL" id="JAMSKV010000001">
    <property type="protein sequence ID" value="MCQ8277020.1"/>
    <property type="molecule type" value="Genomic_DNA"/>
</dbReference>
<name>A0ABT1W3M7_9PROT</name>
<reference evidence="3 4" key="1">
    <citation type="submission" date="2022-06" db="EMBL/GenBank/DDBJ databases">
        <title>Endosaccharibacter gen. nov., sp. nov., endophytic bacteria isolated from sugarcane.</title>
        <authorList>
            <person name="Pitiwittayakul N."/>
            <person name="Yukphan P."/>
            <person name="Charoenyingcharoen P."/>
            <person name="Tanasupawat S."/>
        </authorList>
    </citation>
    <scope>NUCLEOTIDE SEQUENCE [LARGE SCALE GENOMIC DNA]</scope>
    <source>
        <strain evidence="3 4">KSS8</strain>
    </source>
</reference>
<sequence length="734" mass="77854">MSRLLSGADSIGFSPLLPVFLLWSLGALCLVAIATALVRRASGAIWRGTGFALLLAWLSGPTLLQQDWRPLGQTLLLLVDRSASMRIGDRQAVADQAAERIRQEAAALPGITVRTVPVSGGNGQDQSGGTHLVDAIRRAAESVPASGTGTGTGTGTGGGRIAAIVAITDGQAHDVPAQIPSPFPSGNPDTPLHVLIPAAHEQTDRRLRVLQAPPFAIVGQNATIRVQLDDLGPTPQGAQATLTIRRNGDAPEQRPITAGVPQDITVPVTAPGPLFLSLHASSLPGEVSDLNNDAVLRIDGVRDHLRVLLVSGTPNQGERVWRRLLKADPAVELVHFTILRPPYKDDSTPLSELALIAFPIRELFQDKIGSFDLIILDGFENRGILPMAYLSNIADFVRDGGGLLVTAGPEFIGPGTLQDTPLGDILPVRVPEQGGLTEQRFQPMPTPLGRRHPVTADLPQEPPADPKPGAADRGWGDWYRALRADKDTLAPGTEVLLSGPGDTPLLLLNHVGKGRVALLLSDQLWLWSRGEDGGGPQAELLRRLAHWLMKEPELEEERLSASIENGTLSVQRHSVSGTASPSAEIIAPDGSKHTLALKPGRNGTETGNMPAIMPGIWEARIGEAQAFAAASPGDPVEMADLRATAGPLHPLIEATGGSIHWLGDRFDPSRVPALRLVGRGGAASGPGWIGLRDHGAHAVTGERAHPLLPAALVLPLALFCFLFGWWRESGRRRG</sequence>
<feature type="region of interest" description="Disordered" evidence="1">
    <location>
        <begin position="438"/>
        <end position="472"/>
    </location>
</feature>
<dbReference type="SUPFAM" id="SSF52317">
    <property type="entry name" value="Class I glutamine amidotransferase-like"/>
    <property type="match status" value="1"/>
</dbReference>
<feature type="transmembrane region" description="Helical" evidence="2">
    <location>
        <begin position="707"/>
        <end position="726"/>
    </location>
</feature>
<gene>
    <name evidence="3" type="ORF">NFI95_00965</name>
</gene>
<keyword evidence="2" id="KW-1133">Transmembrane helix</keyword>
<keyword evidence="2" id="KW-0812">Transmembrane</keyword>
<dbReference type="RefSeq" id="WP_422862461.1">
    <property type="nucleotide sequence ID" value="NZ_JAMSKV010000001.1"/>
</dbReference>
<dbReference type="SUPFAM" id="SSF53300">
    <property type="entry name" value="vWA-like"/>
    <property type="match status" value="1"/>
</dbReference>
<comment type="caution">
    <text evidence="3">The sequence shown here is derived from an EMBL/GenBank/DDBJ whole genome shotgun (WGS) entry which is preliminary data.</text>
</comment>
<dbReference type="Proteomes" id="UP001524587">
    <property type="component" value="Unassembled WGS sequence"/>
</dbReference>
<feature type="transmembrane region" description="Helical" evidence="2">
    <location>
        <begin position="45"/>
        <end position="64"/>
    </location>
</feature>
<organism evidence="3 4">
    <name type="scientific">Endosaccharibacter trunci</name>
    <dbReference type="NCBI Taxonomy" id="2812733"/>
    <lineage>
        <taxon>Bacteria</taxon>
        <taxon>Pseudomonadati</taxon>
        <taxon>Pseudomonadota</taxon>
        <taxon>Alphaproteobacteria</taxon>
        <taxon>Acetobacterales</taxon>
        <taxon>Acetobacteraceae</taxon>
        <taxon>Endosaccharibacter</taxon>
    </lineage>
</organism>